<dbReference type="InterPro" id="IPR039426">
    <property type="entry name" value="TonB-dep_rcpt-like"/>
</dbReference>
<dbReference type="Pfam" id="PF00593">
    <property type="entry name" value="TonB_dep_Rec_b-barrel"/>
    <property type="match status" value="1"/>
</dbReference>
<keyword evidence="5 9" id="KW-0798">TonB box</keyword>
<dbReference type="InterPro" id="IPR000531">
    <property type="entry name" value="Beta-barrel_TonB"/>
</dbReference>
<keyword evidence="4 8" id="KW-0812">Transmembrane</keyword>
<name>A0A6H2DRG6_9SPHN</name>
<gene>
    <name evidence="13" type="ORF">HF685_14050</name>
</gene>
<feature type="signal peptide" evidence="10">
    <location>
        <begin position="1"/>
        <end position="36"/>
    </location>
</feature>
<keyword evidence="3 8" id="KW-1134">Transmembrane beta strand</keyword>
<evidence type="ECO:0000256" key="5">
    <source>
        <dbReference type="ARBA" id="ARBA00023077"/>
    </source>
</evidence>
<dbReference type="RefSeq" id="WP_168820522.1">
    <property type="nucleotide sequence ID" value="NZ_CP051217.1"/>
</dbReference>
<dbReference type="InterPro" id="IPR010104">
    <property type="entry name" value="TonB_rcpt_bac"/>
</dbReference>
<dbReference type="KEGG" id="phao:HF685_14050"/>
<evidence type="ECO:0000256" key="7">
    <source>
        <dbReference type="ARBA" id="ARBA00023237"/>
    </source>
</evidence>
<dbReference type="Pfam" id="PF07715">
    <property type="entry name" value="Plug"/>
    <property type="match status" value="1"/>
</dbReference>
<reference evidence="13 14" key="1">
    <citation type="submission" date="2020-04" db="EMBL/GenBank/DDBJ databases">
        <title>Genome sequence for Sphingorhabdus sp. strain M1.</title>
        <authorList>
            <person name="Park S.-J."/>
        </authorList>
    </citation>
    <scope>NUCLEOTIDE SEQUENCE [LARGE SCALE GENOMIC DNA]</scope>
    <source>
        <strain evidence="13 14">JK6</strain>
    </source>
</reference>
<keyword evidence="7 8" id="KW-0998">Cell outer membrane</keyword>
<evidence type="ECO:0000259" key="12">
    <source>
        <dbReference type="Pfam" id="PF07715"/>
    </source>
</evidence>
<dbReference type="AlphaFoldDB" id="A0A6H2DRG6"/>
<keyword evidence="2 8" id="KW-0813">Transport</keyword>
<evidence type="ECO:0000313" key="14">
    <source>
        <dbReference type="Proteomes" id="UP000501600"/>
    </source>
</evidence>
<accession>A0A6H2DRG6</accession>
<dbReference type="Gene3D" id="2.170.130.10">
    <property type="entry name" value="TonB-dependent receptor, plug domain"/>
    <property type="match status" value="1"/>
</dbReference>
<keyword evidence="10" id="KW-0732">Signal</keyword>
<evidence type="ECO:0000256" key="2">
    <source>
        <dbReference type="ARBA" id="ARBA00022448"/>
    </source>
</evidence>
<comment type="similarity">
    <text evidence="8 9">Belongs to the TonB-dependent receptor family.</text>
</comment>
<protein>
    <submittedName>
        <fullName evidence="13">TonB-dependent receptor</fullName>
    </submittedName>
</protein>
<evidence type="ECO:0000256" key="9">
    <source>
        <dbReference type="RuleBase" id="RU003357"/>
    </source>
</evidence>
<evidence type="ECO:0000256" key="6">
    <source>
        <dbReference type="ARBA" id="ARBA00023136"/>
    </source>
</evidence>
<evidence type="ECO:0000256" key="1">
    <source>
        <dbReference type="ARBA" id="ARBA00004571"/>
    </source>
</evidence>
<dbReference type="EMBL" id="CP051217">
    <property type="protein sequence ID" value="QJB70256.1"/>
    <property type="molecule type" value="Genomic_DNA"/>
</dbReference>
<sequence>MKNLGVNLRKTVSQRRCSAALLAGTALSMLATPAWAQTADEAEVEENVIIVSGIRASLASALNEERAADSLIEVIKAEDIGKLPDQNLAEVLENVTGVQITRTAGVGTGVQIRGSNDNRIEINGVGTVGAGSGRSGINFEDINAAIIAAVEVIKAPTAKTTEGSVGGTINLRTIRPLEVSDMIVSARVQGEYSELSDSVTPRISGSFANKWEIGAGEIGIVLSGSYAEQEATSFRPRVDRDGGLVENVGATVIRNGRIENQATRRPAAQAFDFLGIQFLNQELENFEYSTINFAGTLEWAPSDNLKFYFDTIYNDQERRQDSSRIQGSGVSALLNFNVPNTFQTVNFGSLDGVNLGSIEAAETGSIAVNLAADGDDPNLRFSSDVGARITKTEMYRLGSEFETGLFSATVEASRAISNSRNPDLSTTLNFLNPNTPIGTGNDNAVPFAYDLSGGSLAFGIDSSSPFAPTAAQLLDPNNVVLNAVNVGNNTSRNKEDAFRLDMALDLQDLTSFLSSFEWGYRFNKRSSSFRDIGANLSLSRLSDSPNGSFFSDLLVAGPNNFGDADGRSLFFGDFLLIDPDKAFSDQAGTIAALQQAITAYGGTRQLGATAEANGGFFSINETTHAVYGQLNFEAGPVRGNLGLRWVNTSLASTGNIVNTAGDIIDSPVTRGGYTKLLPRLNVAADLSENLLLRGSFGQDINRPDFNKLSTSVSFGTSENASVSIGNPNLAPETVTSFDASLDWYFAPSSVISVGIFHKKRKNLFVTRLEDVEFTTIGGLPFRDITAPCEGGGIFNPIANRGISSPDTGVGACVPIETTINDTGSTTQTGIEVALQYDLSQFEDKLGFASGFGLQANYTYQKFGGGDAINTSAARGTDVFNAINGIYNDANFVPVTAKQGLLEFSKHSYNITGYYEKYGLSARLRYTWRSAFRTEDTVGGASLASIFGFNAVTAARGQLNGGINYDVTENINIGVEGVNLTKSKIRQYCVNDGALLCFEGLPDRRLTAGVSVKF</sequence>
<feature type="chain" id="PRO_5026138674" evidence="10">
    <location>
        <begin position="37"/>
        <end position="1013"/>
    </location>
</feature>
<evidence type="ECO:0000256" key="8">
    <source>
        <dbReference type="PROSITE-ProRule" id="PRU01360"/>
    </source>
</evidence>
<evidence type="ECO:0000256" key="10">
    <source>
        <dbReference type="SAM" id="SignalP"/>
    </source>
</evidence>
<dbReference type="Proteomes" id="UP000501600">
    <property type="component" value="Chromosome"/>
</dbReference>
<organism evidence="13 14">
    <name type="scientific">Parasphingorhabdus halotolerans</name>
    <dbReference type="NCBI Taxonomy" id="2725558"/>
    <lineage>
        <taxon>Bacteria</taxon>
        <taxon>Pseudomonadati</taxon>
        <taxon>Pseudomonadota</taxon>
        <taxon>Alphaproteobacteria</taxon>
        <taxon>Sphingomonadales</taxon>
        <taxon>Sphingomonadaceae</taxon>
        <taxon>Parasphingorhabdus</taxon>
    </lineage>
</organism>
<dbReference type="InterPro" id="IPR012910">
    <property type="entry name" value="Plug_dom"/>
</dbReference>
<feature type="domain" description="TonB-dependent receptor plug" evidence="12">
    <location>
        <begin position="68"/>
        <end position="168"/>
    </location>
</feature>
<dbReference type="NCBIfam" id="TIGR01782">
    <property type="entry name" value="TonB-Xanth-Caul"/>
    <property type="match status" value="1"/>
</dbReference>
<dbReference type="SUPFAM" id="SSF56935">
    <property type="entry name" value="Porins"/>
    <property type="match status" value="1"/>
</dbReference>
<evidence type="ECO:0000259" key="11">
    <source>
        <dbReference type="Pfam" id="PF00593"/>
    </source>
</evidence>
<dbReference type="Gene3D" id="2.40.170.20">
    <property type="entry name" value="TonB-dependent receptor, beta-barrel domain"/>
    <property type="match status" value="1"/>
</dbReference>
<dbReference type="GO" id="GO:0009279">
    <property type="term" value="C:cell outer membrane"/>
    <property type="evidence" value="ECO:0007669"/>
    <property type="project" value="UniProtKB-SubCell"/>
</dbReference>
<proteinExistence type="inferred from homology"/>
<keyword evidence="6 8" id="KW-0472">Membrane</keyword>
<dbReference type="InterPro" id="IPR036942">
    <property type="entry name" value="Beta-barrel_TonB_sf"/>
</dbReference>
<evidence type="ECO:0000313" key="13">
    <source>
        <dbReference type="EMBL" id="QJB70256.1"/>
    </source>
</evidence>
<feature type="domain" description="TonB-dependent receptor-like beta-barrel" evidence="11">
    <location>
        <begin position="439"/>
        <end position="979"/>
    </location>
</feature>
<dbReference type="InterPro" id="IPR037066">
    <property type="entry name" value="Plug_dom_sf"/>
</dbReference>
<keyword evidence="13" id="KW-0675">Receptor</keyword>
<dbReference type="PANTHER" id="PTHR40980:SF3">
    <property type="entry name" value="TONB-DEPENDENT RECEPTOR-LIKE BETA-BARREL DOMAIN-CONTAINING PROTEIN"/>
    <property type="match status" value="1"/>
</dbReference>
<keyword evidence="14" id="KW-1185">Reference proteome</keyword>
<comment type="subcellular location">
    <subcellularLocation>
        <location evidence="1 8">Cell outer membrane</location>
        <topology evidence="1 8">Multi-pass membrane protein</topology>
    </subcellularLocation>
</comment>
<evidence type="ECO:0000256" key="3">
    <source>
        <dbReference type="ARBA" id="ARBA00022452"/>
    </source>
</evidence>
<dbReference type="PANTHER" id="PTHR40980">
    <property type="entry name" value="PLUG DOMAIN-CONTAINING PROTEIN"/>
    <property type="match status" value="1"/>
</dbReference>
<evidence type="ECO:0000256" key="4">
    <source>
        <dbReference type="ARBA" id="ARBA00022692"/>
    </source>
</evidence>
<dbReference type="PROSITE" id="PS52016">
    <property type="entry name" value="TONB_DEPENDENT_REC_3"/>
    <property type="match status" value="1"/>
</dbReference>